<accession>A0ABM1AD26</accession>
<dbReference type="RefSeq" id="XP_012945389.2">
    <property type="nucleotide sequence ID" value="XM_013089935.2"/>
</dbReference>
<dbReference type="Proteomes" id="UP000694888">
    <property type="component" value="Unplaced"/>
</dbReference>
<evidence type="ECO:0000313" key="3">
    <source>
        <dbReference type="RefSeq" id="XP_012945389.2"/>
    </source>
</evidence>
<proteinExistence type="predicted"/>
<name>A0ABM1AD26_APLCA</name>
<sequence length="109" mass="11421">MVLVELPADLEFGCEVVGVACILDCSLMRFSGAAQPDLYRSGSSSPGPPAGAEDNLQEDPSAWTTTPRIRLSDHQQEDPSAGVEDDLDNDAKDTTARPSTGGPLCWSGG</sequence>
<dbReference type="GeneID" id="101854060"/>
<reference evidence="3" key="1">
    <citation type="submission" date="2025-08" db="UniProtKB">
        <authorList>
            <consortium name="RefSeq"/>
        </authorList>
    </citation>
    <scope>IDENTIFICATION</scope>
</reference>
<feature type="region of interest" description="Disordered" evidence="1">
    <location>
        <begin position="36"/>
        <end position="109"/>
    </location>
</feature>
<gene>
    <name evidence="3" type="primary">LOC101854060</name>
</gene>
<evidence type="ECO:0000313" key="2">
    <source>
        <dbReference type="Proteomes" id="UP000694888"/>
    </source>
</evidence>
<organism evidence="2 3">
    <name type="scientific">Aplysia californica</name>
    <name type="common">California sea hare</name>
    <dbReference type="NCBI Taxonomy" id="6500"/>
    <lineage>
        <taxon>Eukaryota</taxon>
        <taxon>Metazoa</taxon>
        <taxon>Spiralia</taxon>
        <taxon>Lophotrochozoa</taxon>
        <taxon>Mollusca</taxon>
        <taxon>Gastropoda</taxon>
        <taxon>Heterobranchia</taxon>
        <taxon>Euthyneura</taxon>
        <taxon>Tectipleura</taxon>
        <taxon>Aplysiida</taxon>
        <taxon>Aplysioidea</taxon>
        <taxon>Aplysiidae</taxon>
        <taxon>Aplysia</taxon>
    </lineage>
</organism>
<keyword evidence="2" id="KW-1185">Reference proteome</keyword>
<evidence type="ECO:0000256" key="1">
    <source>
        <dbReference type="SAM" id="MobiDB-lite"/>
    </source>
</evidence>
<protein>
    <submittedName>
        <fullName evidence="3">Uncharacterized protein LOC101854060</fullName>
    </submittedName>
</protein>